<keyword evidence="4 6" id="KW-1133">Transmembrane helix</keyword>
<dbReference type="GO" id="GO:0005385">
    <property type="term" value="F:zinc ion transmembrane transporter activity"/>
    <property type="evidence" value="ECO:0007669"/>
    <property type="project" value="TreeGrafter"/>
</dbReference>
<dbReference type="GO" id="GO:0140410">
    <property type="term" value="F:monoatomic cation:bicarbonate symporter activity"/>
    <property type="evidence" value="ECO:0007669"/>
    <property type="project" value="TreeGrafter"/>
</dbReference>
<evidence type="ECO:0000256" key="2">
    <source>
        <dbReference type="ARBA" id="ARBA00006939"/>
    </source>
</evidence>
<feature type="transmembrane region" description="Helical" evidence="6">
    <location>
        <begin position="416"/>
        <end position="433"/>
    </location>
</feature>
<dbReference type="GO" id="GO:0071578">
    <property type="term" value="P:zinc ion import across plasma membrane"/>
    <property type="evidence" value="ECO:0007669"/>
    <property type="project" value="TreeGrafter"/>
</dbReference>
<comment type="subcellular location">
    <subcellularLocation>
        <location evidence="1">Membrane</location>
        <topology evidence="1">Multi-pass membrane protein</topology>
    </subcellularLocation>
</comment>
<feature type="chain" id="PRO_5032721730" evidence="7">
    <location>
        <begin position="19"/>
        <end position="504"/>
    </location>
</feature>
<dbReference type="EMBL" id="CAJNOC010000648">
    <property type="protein sequence ID" value="CAF0787135.1"/>
    <property type="molecule type" value="Genomic_DNA"/>
</dbReference>
<evidence type="ECO:0000256" key="6">
    <source>
        <dbReference type="SAM" id="Phobius"/>
    </source>
</evidence>
<evidence type="ECO:0000256" key="1">
    <source>
        <dbReference type="ARBA" id="ARBA00004141"/>
    </source>
</evidence>
<proteinExistence type="inferred from homology"/>
<gene>
    <name evidence="8" type="ORF">OXX778_LOCUS5780</name>
</gene>
<evidence type="ECO:0000256" key="7">
    <source>
        <dbReference type="SAM" id="SignalP"/>
    </source>
</evidence>
<dbReference type="InterPro" id="IPR050799">
    <property type="entry name" value="ZIP_Transporter"/>
</dbReference>
<dbReference type="OrthoDB" id="200954at2759"/>
<evidence type="ECO:0000313" key="9">
    <source>
        <dbReference type="Proteomes" id="UP000663879"/>
    </source>
</evidence>
<sequence length="504" mass="57626">MLEKILFLIFTNFMLTETNTLNNLTQCENVIIDDTFLKNIKSDEDFKFFQKSILLQRNYECLNREYFNLDELKTHERNIISSNSNLVSVLNITCFDYDRLRVYFDSLNKSKEHRHLSLINVLLNQMFNKGCNLCSDNEQVESPDKQLKMWIYALLAATAITLSSFAGAFLIPLTKHKYYKRILMFLISIAIGTLCGTGFLHLIPQAYGISEDPNYNYNHMYAWKSLVMIAGLYLFFIVEQILRFLIQFRKHKKIEKEKSKKNLVELQPINHHLIEEEEERNRYGYIYHMEDDALSQKLNKTPIGSIAMKINKAHLNHSELAHTIAPVAWIIIIGEGLHNFIDGLSIGAAFTDSILNGLSLSLAIICEEFPHKLGDFAILLAAGMPLKVALFCNFLSSCLIYVGLAIGIFVGENLNANMWIYAIAAGMFIYIGVCDMIPELGEMANEIEKEQIEEDSKKQHFGKGHKEKFAVKIKIVNILIQNIGMLIGFGCMLSLAIYAKKIQL</sequence>
<feature type="transmembrane region" description="Helical" evidence="6">
    <location>
        <begin position="475"/>
        <end position="499"/>
    </location>
</feature>
<dbReference type="Pfam" id="PF02535">
    <property type="entry name" value="Zip"/>
    <property type="match status" value="1"/>
</dbReference>
<dbReference type="PANTHER" id="PTHR12191">
    <property type="entry name" value="SOLUTE CARRIER FAMILY 39"/>
    <property type="match status" value="1"/>
</dbReference>
<keyword evidence="5 6" id="KW-0472">Membrane</keyword>
<feature type="transmembrane region" description="Helical" evidence="6">
    <location>
        <begin position="388"/>
        <end position="410"/>
    </location>
</feature>
<dbReference type="GO" id="GO:0005886">
    <property type="term" value="C:plasma membrane"/>
    <property type="evidence" value="ECO:0007669"/>
    <property type="project" value="TreeGrafter"/>
</dbReference>
<reference evidence="8" key="1">
    <citation type="submission" date="2021-02" db="EMBL/GenBank/DDBJ databases">
        <authorList>
            <person name="Nowell W R."/>
        </authorList>
    </citation>
    <scope>NUCLEOTIDE SEQUENCE</scope>
    <source>
        <strain evidence="8">Ploen Becks lab</strain>
    </source>
</reference>
<evidence type="ECO:0000256" key="3">
    <source>
        <dbReference type="ARBA" id="ARBA00022692"/>
    </source>
</evidence>
<dbReference type="InterPro" id="IPR003689">
    <property type="entry name" value="ZIP"/>
</dbReference>
<keyword evidence="7" id="KW-0732">Signal</keyword>
<feature type="signal peptide" evidence="7">
    <location>
        <begin position="1"/>
        <end position="18"/>
    </location>
</feature>
<evidence type="ECO:0000313" key="8">
    <source>
        <dbReference type="EMBL" id="CAF0787135.1"/>
    </source>
</evidence>
<dbReference type="AlphaFoldDB" id="A0A813RN09"/>
<feature type="transmembrane region" description="Helical" evidence="6">
    <location>
        <begin position="149"/>
        <end position="171"/>
    </location>
</feature>
<evidence type="ECO:0000256" key="5">
    <source>
        <dbReference type="ARBA" id="ARBA00023136"/>
    </source>
</evidence>
<feature type="transmembrane region" description="Helical" evidence="6">
    <location>
        <begin position="223"/>
        <end position="246"/>
    </location>
</feature>
<name>A0A813RN09_9BILA</name>
<evidence type="ECO:0000256" key="4">
    <source>
        <dbReference type="ARBA" id="ARBA00022989"/>
    </source>
</evidence>
<organism evidence="8 9">
    <name type="scientific">Brachionus calyciflorus</name>
    <dbReference type="NCBI Taxonomy" id="104777"/>
    <lineage>
        <taxon>Eukaryota</taxon>
        <taxon>Metazoa</taxon>
        <taxon>Spiralia</taxon>
        <taxon>Gnathifera</taxon>
        <taxon>Rotifera</taxon>
        <taxon>Eurotatoria</taxon>
        <taxon>Monogononta</taxon>
        <taxon>Pseudotrocha</taxon>
        <taxon>Ploima</taxon>
        <taxon>Brachionidae</taxon>
        <taxon>Brachionus</taxon>
    </lineage>
</organism>
<dbReference type="Proteomes" id="UP000663879">
    <property type="component" value="Unassembled WGS sequence"/>
</dbReference>
<feature type="transmembrane region" description="Helical" evidence="6">
    <location>
        <begin position="183"/>
        <end position="203"/>
    </location>
</feature>
<protein>
    <submittedName>
        <fullName evidence="8">Uncharacterized protein</fullName>
    </submittedName>
</protein>
<dbReference type="PANTHER" id="PTHR12191:SF37">
    <property type="entry name" value="ZINC TRANSPORTER FOI"/>
    <property type="match status" value="1"/>
</dbReference>
<comment type="similarity">
    <text evidence="2">Belongs to the ZIP transporter (TC 2.A.5) family.</text>
</comment>
<comment type="caution">
    <text evidence="8">The sequence shown here is derived from an EMBL/GenBank/DDBJ whole genome shotgun (WGS) entry which is preliminary data.</text>
</comment>
<dbReference type="GO" id="GO:0030003">
    <property type="term" value="P:intracellular monoatomic cation homeostasis"/>
    <property type="evidence" value="ECO:0007669"/>
    <property type="project" value="TreeGrafter"/>
</dbReference>
<keyword evidence="9" id="KW-1185">Reference proteome</keyword>
<accession>A0A813RN09</accession>
<keyword evidence="3 6" id="KW-0812">Transmembrane</keyword>